<comment type="caution">
    <text evidence="1">The sequence shown here is derived from an EMBL/GenBank/DDBJ whole genome shotgun (WGS) entry which is preliminary data.</text>
</comment>
<reference evidence="1 2" key="1">
    <citation type="submission" date="2024-01" db="EMBL/GenBank/DDBJ databases">
        <title>The genomes of 5 underutilized Papilionoideae crops provide insights into root nodulation and disease resistanc.</title>
        <authorList>
            <person name="Jiang F."/>
        </authorList>
    </citation>
    <scope>NUCLEOTIDE SEQUENCE [LARGE SCALE GENOMIC DNA]</scope>
    <source>
        <strain evidence="1">LVBAO_FW01</strain>
        <tissue evidence="1">Leaves</tissue>
    </source>
</reference>
<dbReference type="PANTHER" id="PTHR31549:SF191">
    <property type="entry name" value="DUF247 DOMAIN PROTEIN"/>
    <property type="match status" value="1"/>
</dbReference>
<gene>
    <name evidence="1" type="ORF">VNO77_24970</name>
</gene>
<name>A0AAN9QAH0_CANGL</name>
<dbReference type="AlphaFoldDB" id="A0AAN9QAH0"/>
<dbReference type="InterPro" id="IPR004158">
    <property type="entry name" value="DUF247_pln"/>
</dbReference>
<dbReference type="EMBL" id="JAYMYQ010000005">
    <property type="protein sequence ID" value="KAK7330770.1"/>
    <property type="molecule type" value="Genomic_DNA"/>
</dbReference>
<protein>
    <submittedName>
        <fullName evidence="1">Uncharacterized protein</fullName>
    </submittedName>
</protein>
<sequence length="347" mass="40508">MADLLHAARDRGMEITVELLGLTDLRMSGNDISRPKIQRVPDYMGGREEFKRFYFPTLISIGPFHYDKPYVKQGQQYKKLWTGMYLKNHNHTYDVLLEGIYNQLKHTKISFSDLNNHVDILYNDIRNIPLWMQFMLMEDGCSILHLLERSLDCEYPEKELMVSTDKLVRVHQDLLLLENQLSYQFLKALVRRDYSQIHKEIQLENMKRKSLHLRKYRVGNIRELKAAGIKLSKRKCAHSTSFYPSFDTTKGKLELPEITVDGSTATTFLNLIAYEMCPDFNNDFEISSFLVFLSSLIDQPEDVKVLRDAKILRNELATDKEVADLFNKMDIVLVPETAKIRSNHTPH</sequence>
<proteinExistence type="predicted"/>
<keyword evidence="2" id="KW-1185">Reference proteome</keyword>
<dbReference type="Proteomes" id="UP001367508">
    <property type="component" value="Unassembled WGS sequence"/>
</dbReference>
<dbReference type="Pfam" id="PF03140">
    <property type="entry name" value="DUF247"/>
    <property type="match status" value="2"/>
</dbReference>
<evidence type="ECO:0000313" key="2">
    <source>
        <dbReference type="Proteomes" id="UP001367508"/>
    </source>
</evidence>
<dbReference type="PANTHER" id="PTHR31549">
    <property type="entry name" value="PROTEIN, PUTATIVE (DUF247)-RELATED-RELATED"/>
    <property type="match status" value="1"/>
</dbReference>
<evidence type="ECO:0000313" key="1">
    <source>
        <dbReference type="EMBL" id="KAK7330770.1"/>
    </source>
</evidence>
<accession>A0AAN9QAH0</accession>
<organism evidence="1 2">
    <name type="scientific">Canavalia gladiata</name>
    <name type="common">Sword bean</name>
    <name type="synonym">Dolichos gladiatus</name>
    <dbReference type="NCBI Taxonomy" id="3824"/>
    <lineage>
        <taxon>Eukaryota</taxon>
        <taxon>Viridiplantae</taxon>
        <taxon>Streptophyta</taxon>
        <taxon>Embryophyta</taxon>
        <taxon>Tracheophyta</taxon>
        <taxon>Spermatophyta</taxon>
        <taxon>Magnoliopsida</taxon>
        <taxon>eudicotyledons</taxon>
        <taxon>Gunneridae</taxon>
        <taxon>Pentapetalae</taxon>
        <taxon>rosids</taxon>
        <taxon>fabids</taxon>
        <taxon>Fabales</taxon>
        <taxon>Fabaceae</taxon>
        <taxon>Papilionoideae</taxon>
        <taxon>50 kb inversion clade</taxon>
        <taxon>NPAAA clade</taxon>
        <taxon>indigoferoid/millettioid clade</taxon>
        <taxon>Phaseoleae</taxon>
        <taxon>Canavalia</taxon>
    </lineage>
</organism>